<sequence>MRSFDEMNRMFREMDRMFDQFRSSWMDEFAAQGYRPARPMLEGGVDVKALEAEPTANLEDEGDAYVFVVDLPGFEKEDIDLSFRNGTLSVRAHTDAEDGSDAYRSMRSRRVAKQVPVPKEIVTDEITASYHNGVLEVRLPILEDERDEDGHRIDIE</sequence>
<dbReference type="CDD" id="cd06464">
    <property type="entry name" value="ACD_sHsps-like"/>
    <property type="match status" value="1"/>
</dbReference>
<comment type="caution">
    <text evidence="4">The sequence shown here is derived from an EMBL/GenBank/DDBJ whole genome shotgun (WGS) entry which is preliminary data.</text>
</comment>
<dbReference type="Gene3D" id="2.60.40.790">
    <property type="match status" value="1"/>
</dbReference>
<dbReference type="Pfam" id="PF00011">
    <property type="entry name" value="HSP20"/>
    <property type="match status" value="1"/>
</dbReference>
<protein>
    <submittedName>
        <fullName evidence="4">Heat-shock protein Hsp20</fullName>
    </submittedName>
</protein>
<organism evidence="4 5">
    <name type="scientific">Natronococcus pandeyae</name>
    <dbReference type="NCBI Taxonomy" id="2055836"/>
    <lineage>
        <taxon>Archaea</taxon>
        <taxon>Methanobacteriati</taxon>
        <taxon>Methanobacteriota</taxon>
        <taxon>Stenosarchaea group</taxon>
        <taxon>Halobacteria</taxon>
        <taxon>Halobacteriales</taxon>
        <taxon>Natrialbaceae</taxon>
        <taxon>Natronococcus</taxon>
    </lineage>
</organism>
<dbReference type="OrthoDB" id="198277at2157"/>
<keyword evidence="5" id="KW-1185">Reference proteome</keyword>
<dbReference type="InterPro" id="IPR008978">
    <property type="entry name" value="HSP20-like_chaperone"/>
</dbReference>
<dbReference type="RefSeq" id="WP_148858564.1">
    <property type="nucleotide sequence ID" value="NZ_PHNJ01000006.1"/>
</dbReference>
<evidence type="ECO:0000313" key="5">
    <source>
        <dbReference type="Proteomes" id="UP000766904"/>
    </source>
</evidence>
<dbReference type="Proteomes" id="UP000766904">
    <property type="component" value="Unassembled WGS sequence"/>
</dbReference>
<gene>
    <name evidence="4" type="ORF">CV102_13725</name>
</gene>
<proteinExistence type="inferred from homology"/>
<evidence type="ECO:0000313" key="4">
    <source>
        <dbReference type="EMBL" id="TYL38250.1"/>
    </source>
</evidence>
<evidence type="ECO:0000256" key="2">
    <source>
        <dbReference type="RuleBase" id="RU003616"/>
    </source>
</evidence>
<dbReference type="EMBL" id="PHNJ01000006">
    <property type="protein sequence ID" value="TYL38250.1"/>
    <property type="molecule type" value="Genomic_DNA"/>
</dbReference>
<evidence type="ECO:0000256" key="1">
    <source>
        <dbReference type="PROSITE-ProRule" id="PRU00285"/>
    </source>
</evidence>
<dbReference type="InterPro" id="IPR031107">
    <property type="entry name" value="Small_HSP"/>
</dbReference>
<feature type="domain" description="SHSP" evidence="3">
    <location>
        <begin position="47"/>
        <end position="156"/>
    </location>
</feature>
<comment type="similarity">
    <text evidence="1 2">Belongs to the small heat shock protein (HSP20) family.</text>
</comment>
<accession>A0A8J8Q6N9</accession>
<name>A0A8J8Q6N9_9EURY</name>
<dbReference type="SUPFAM" id="SSF49764">
    <property type="entry name" value="HSP20-like chaperones"/>
    <property type="match status" value="1"/>
</dbReference>
<reference evidence="4" key="1">
    <citation type="submission" date="2017-11" db="EMBL/GenBank/DDBJ databases">
        <authorList>
            <person name="Kajale S.C."/>
            <person name="Sharma A."/>
        </authorList>
    </citation>
    <scope>NUCLEOTIDE SEQUENCE</scope>
    <source>
        <strain evidence="4">LS1_42</strain>
    </source>
</reference>
<evidence type="ECO:0000259" key="3">
    <source>
        <dbReference type="PROSITE" id="PS01031"/>
    </source>
</evidence>
<dbReference type="PANTHER" id="PTHR11527">
    <property type="entry name" value="HEAT-SHOCK PROTEIN 20 FAMILY MEMBER"/>
    <property type="match status" value="1"/>
</dbReference>
<dbReference type="InterPro" id="IPR002068">
    <property type="entry name" value="A-crystallin/Hsp20_dom"/>
</dbReference>
<dbReference type="AlphaFoldDB" id="A0A8J8Q6N9"/>
<dbReference type="PROSITE" id="PS01031">
    <property type="entry name" value="SHSP"/>
    <property type="match status" value="1"/>
</dbReference>